<feature type="region of interest" description="Disordered" evidence="1">
    <location>
        <begin position="17"/>
        <end position="41"/>
    </location>
</feature>
<dbReference type="EMBL" id="QFFF01000001">
    <property type="protein sequence ID" value="PWG03299.1"/>
    <property type="molecule type" value="Genomic_DNA"/>
</dbReference>
<comment type="caution">
    <text evidence="3">The sequence shown here is derived from an EMBL/GenBank/DDBJ whole genome shotgun (WGS) entry which is preliminary data.</text>
</comment>
<dbReference type="Proteomes" id="UP000245916">
    <property type="component" value="Unassembled WGS sequence"/>
</dbReference>
<evidence type="ECO:0000259" key="2">
    <source>
        <dbReference type="Pfam" id="PF12728"/>
    </source>
</evidence>
<dbReference type="Pfam" id="PF12728">
    <property type="entry name" value="HTH_17"/>
    <property type="match status" value="1"/>
</dbReference>
<accession>A0A2U2J4L8</accession>
<protein>
    <recommendedName>
        <fullName evidence="2">Helix-turn-helix domain-containing protein</fullName>
    </recommendedName>
</protein>
<dbReference type="InterPro" id="IPR041657">
    <property type="entry name" value="HTH_17"/>
</dbReference>
<keyword evidence="4" id="KW-1185">Reference proteome</keyword>
<reference evidence="3 4" key="1">
    <citation type="submission" date="2018-05" db="EMBL/GenBank/DDBJ databases">
        <title>Genome of Sphingosinicella humi QZX222.</title>
        <authorList>
            <person name="Qiao Z."/>
            <person name="Wang G."/>
        </authorList>
    </citation>
    <scope>NUCLEOTIDE SEQUENCE [LARGE SCALE GENOMIC DNA]</scope>
    <source>
        <strain evidence="3 4">QZX222</strain>
    </source>
</reference>
<dbReference type="InterPro" id="IPR009061">
    <property type="entry name" value="DNA-bd_dom_put_sf"/>
</dbReference>
<name>A0A2U2J4L8_9SPHN</name>
<evidence type="ECO:0000313" key="4">
    <source>
        <dbReference type="Proteomes" id="UP000245916"/>
    </source>
</evidence>
<sequence>MLDDDFLTAKEAAEFLHTTESSLRTQRSKGKGPPFHKPDGWRTLYRRSELEAYHASCGPSGRRSRMERAIAEKKRAALGSTRVRP</sequence>
<gene>
    <name evidence="3" type="ORF">DF286_10795</name>
</gene>
<evidence type="ECO:0000256" key="1">
    <source>
        <dbReference type="SAM" id="MobiDB-lite"/>
    </source>
</evidence>
<proteinExistence type="predicted"/>
<organism evidence="3 4">
    <name type="scientific">Allosphingosinicella humi</name>
    <dbReference type="NCBI Taxonomy" id="2068657"/>
    <lineage>
        <taxon>Bacteria</taxon>
        <taxon>Pseudomonadati</taxon>
        <taxon>Pseudomonadota</taxon>
        <taxon>Alphaproteobacteria</taxon>
        <taxon>Sphingomonadales</taxon>
        <taxon>Sphingomonadaceae</taxon>
        <taxon>Allosphingosinicella</taxon>
    </lineage>
</organism>
<dbReference type="OrthoDB" id="9806994at2"/>
<dbReference type="RefSeq" id="WP_109271436.1">
    <property type="nucleotide sequence ID" value="NZ_QFFF01000001.1"/>
</dbReference>
<dbReference type="AlphaFoldDB" id="A0A2U2J4L8"/>
<evidence type="ECO:0000313" key="3">
    <source>
        <dbReference type="EMBL" id="PWG03299.1"/>
    </source>
</evidence>
<feature type="domain" description="Helix-turn-helix" evidence="2">
    <location>
        <begin position="6"/>
        <end position="53"/>
    </location>
</feature>
<dbReference type="SUPFAM" id="SSF46955">
    <property type="entry name" value="Putative DNA-binding domain"/>
    <property type="match status" value="1"/>
</dbReference>